<protein>
    <submittedName>
        <fullName evidence="1">Conserved domain protein</fullName>
    </submittedName>
</protein>
<name>A0ABN0CRH3_9BACE</name>
<dbReference type="Proteomes" id="UP000010321">
    <property type="component" value="Unassembled WGS sequence"/>
</dbReference>
<evidence type="ECO:0000313" key="1">
    <source>
        <dbReference type="EMBL" id="EGF54156.1"/>
    </source>
</evidence>
<gene>
    <name evidence="1" type="ORF">HMPREF9445_00500</name>
</gene>
<evidence type="ECO:0000313" key="2">
    <source>
        <dbReference type="Proteomes" id="UP000010321"/>
    </source>
</evidence>
<accession>A0ABN0CRH3</accession>
<sequence length="65" mass="7773">MQSKRLTFFVYFSIICIFFRQKIPNMKRGATLKQFKNAILGNFKLFNITAMLMQEKIIKKSVFFL</sequence>
<proteinExistence type="predicted"/>
<dbReference type="EMBL" id="AFBM01000006">
    <property type="protein sequence ID" value="EGF54156.1"/>
    <property type="molecule type" value="Genomic_DNA"/>
</dbReference>
<organism evidence="1 2">
    <name type="scientific">Bacteroides clarus YIT 12056</name>
    <dbReference type="NCBI Taxonomy" id="762984"/>
    <lineage>
        <taxon>Bacteria</taxon>
        <taxon>Pseudomonadati</taxon>
        <taxon>Bacteroidota</taxon>
        <taxon>Bacteroidia</taxon>
        <taxon>Bacteroidales</taxon>
        <taxon>Bacteroidaceae</taxon>
        <taxon>Bacteroides</taxon>
    </lineage>
</organism>
<reference evidence="1 2" key="1">
    <citation type="submission" date="2011-02" db="EMBL/GenBank/DDBJ databases">
        <authorList>
            <person name="Weinstock G."/>
            <person name="Sodergren E."/>
            <person name="Clifton S."/>
            <person name="Fulton L."/>
            <person name="Fulton B."/>
            <person name="Courtney L."/>
            <person name="Fronick C."/>
            <person name="Harrison M."/>
            <person name="Strong C."/>
            <person name="Farmer C."/>
            <person name="Delahaunty K."/>
            <person name="Markovic C."/>
            <person name="Hall O."/>
            <person name="Minx P."/>
            <person name="Tomlinson C."/>
            <person name="Mitreva M."/>
            <person name="Hou S."/>
            <person name="Chen J."/>
            <person name="Wollam A."/>
            <person name="Pepin K.H."/>
            <person name="Johnson M."/>
            <person name="Bhonagiri V."/>
            <person name="Zhang X."/>
            <person name="Suruliraj S."/>
            <person name="Warren W."/>
            <person name="Chinwalla A."/>
            <person name="Mardis E.R."/>
            <person name="Wilson R.K."/>
        </authorList>
    </citation>
    <scope>NUCLEOTIDE SEQUENCE [LARGE SCALE GENOMIC DNA]</scope>
    <source>
        <strain evidence="1 2">YIT 12056</strain>
    </source>
</reference>
<keyword evidence="2" id="KW-1185">Reference proteome</keyword>
<comment type="caution">
    <text evidence="1">The sequence shown here is derived from an EMBL/GenBank/DDBJ whole genome shotgun (WGS) entry which is preliminary data.</text>
</comment>